<sequence length="403" mass="46710">MSKTYKIALGVFFLLLAGLVWLEANEPEPINWSESYSANDKIPLGTYLFYENWKNQDPSIRKIEVPPYEYLEKQPDSGTYFFLNNVVNFDKSEMEQLLSWVANGNQLMISSHGFGQALEDTLGIRTAASYLAENFEFKSKPQVNLVNPSLALPEDGFFDYEVSSFYFTKFDTLKHTVLGNLDPGKGRKRVNFLKVPFGKGQVFLHSTPEAFSNFFMLKGENKIYVENLLSYFRGKNILWDAYYKSGKSFYTSPLYILLNNRSLKWAYYFILISAILFILFEGKRKQRAIPVKLPLQNRSYEYTQTIGELFIEDKSFYRLGINKIKLFMEYLRSHLKLDISSVNASDRVKVLAARSGNSQEDTKELVELINSFQQEKRNDKEAFLKLSRSINAFKNNYGKSNQR</sequence>
<dbReference type="KEGG" id="gfl:GRFL_2882"/>
<reference evidence="1 2" key="1">
    <citation type="submission" date="2016-07" db="EMBL/GenBank/DDBJ databases">
        <title>Multi-omics approach to identify versatile polysaccharide utilization systems of a marine flavobacterium Gramella flava.</title>
        <authorList>
            <person name="Tang K."/>
        </authorList>
    </citation>
    <scope>NUCLEOTIDE SEQUENCE [LARGE SCALE GENOMIC DNA]</scope>
    <source>
        <strain evidence="1 2">JLT2011</strain>
    </source>
</reference>
<evidence type="ECO:0000313" key="2">
    <source>
        <dbReference type="Proteomes" id="UP000186230"/>
    </source>
</evidence>
<keyword evidence="2" id="KW-1185">Reference proteome</keyword>
<dbReference type="RefSeq" id="WP_083645250.1">
    <property type="nucleotide sequence ID" value="NZ_AMRU01000005.1"/>
</dbReference>
<accession>A0A1L7I7P1</accession>
<protein>
    <submittedName>
        <fullName evidence="1">Uncharacterized protein</fullName>
    </submittedName>
</protein>
<name>A0A1L7I7P1_9FLAO</name>
<proteinExistence type="predicted"/>
<dbReference type="EMBL" id="CP016359">
    <property type="protein sequence ID" value="APU69606.1"/>
    <property type="molecule type" value="Genomic_DNA"/>
</dbReference>
<evidence type="ECO:0000313" key="1">
    <source>
        <dbReference type="EMBL" id="APU69606.1"/>
    </source>
</evidence>
<dbReference type="OrthoDB" id="1111222at2"/>
<dbReference type="AlphaFoldDB" id="A0A1L7I7P1"/>
<organism evidence="1 2">
    <name type="scientific">Christiangramia flava JLT2011</name>
    <dbReference type="NCBI Taxonomy" id="1229726"/>
    <lineage>
        <taxon>Bacteria</taxon>
        <taxon>Pseudomonadati</taxon>
        <taxon>Bacteroidota</taxon>
        <taxon>Flavobacteriia</taxon>
        <taxon>Flavobacteriales</taxon>
        <taxon>Flavobacteriaceae</taxon>
        <taxon>Christiangramia</taxon>
    </lineage>
</organism>
<dbReference type="InterPro" id="IPR025646">
    <property type="entry name" value="DUF4350"/>
</dbReference>
<dbReference type="Pfam" id="PF14258">
    <property type="entry name" value="DUF4350"/>
    <property type="match status" value="1"/>
</dbReference>
<dbReference type="Proteomes" id="UP000186230">
    <property type="component" value="Chromosome"/>
</dbReference>
<gene>
    <name evidence="1" type="ORF">GRFL_2882</name>
</gene>
<dbReference type="STRING" id="1229726.GRFL_2882"/>